<dbReference type="InterPro" id="IPR029063">
    <property type="entry name" value="SAM-dependent_MTases_sf"/>
</dbReference>
<dbReference type="PATRIC" id="fig|45076.6.peg.2029"/>
<evidence type="ECO:0000313" key="3">
    <source>
        <dbReference type="EMBL" id="KTD77982.1"/>
    </source>
</evidence>
<dbReference type="PANTHER" id="PTHR43861">
    <property type="entry name" value="TRANS-ACONITATE 2-METHYLTRANSFERASE-RELATED"/>
    <property type="match status" value="1"/>
</dbReference>
<dbReference type="InterPro" id="IPR041698">
    <property type="entry name" value="Methyltransf_25"/>
</dbReference>
<dbReference type="GO" id="GO:0032259">
    <property type="term" value="P:methylation"/>
    <property type="evidence" value="ECO:0007669"/>
    <property type="project" value="UniProtKB-KW"/>
</dbReference>
<dbReference type="Proteomes" id="UP000054662">
    <property type="component" value="Unassembled WGS sequence"/>
</dbReference>
<evidence type="ECO:0000256" key="1">
    <source>
        <dbReference type="ARBA" id="ARBA00022679"/>
    </source>
</evidence>
<reference evidence="3 4" key="1">
    <citation type="submission" date="2015-11" db="EMBL/GenBank/DDBJ databases">
        <title>Genomic analysis of 38 Legionella species identifies large and diverse effector repertoires.</title>
        <authorList>
            <person name="Burstein D."/>
            <person name="Amaro F."/>
            <person name="Zusman T."/>
            <person name="Lifshitz Z."/>
            <person name="Cohen O."/>
            <person name="Gilbert J.A."/>
            <person name="Pupko T."/>
            <person name="Shuman H.A."/>
            <person name="Segal G."/>
        </authorList>
    </citation>
    <scope>NUCLEOTIDE SEQUENCE [LARGE SCALE GENOMIC DNA]</scope>
    <source>
        <strain evidence="3 4">ATCC 49508</strain>
    </source>
</reference>
<keyword evidence="4" id="KW-1185">Reference proteome</keyword>
<dbReference type="EMBL" id="LNZC01000022">
    <property type="protein sequence ID" value="KTD77982.1"/>
    <property type="molecule type" value="Genomic_DNA"/>
</dbReference>
<dbReference type="STRING" id="45076.Lwor_1864"/>
<dbReference type="OrthoDB" id="9791837at2"/>
<dbReference type="GO" id="GO:0008168">
    <property type="term" value="F:methyltransferase activity"/>
    <property type="evidence" value="ECO:0007669"/>
    <property type="project" value="UniProtKB-KW"/>
</dbReference>
<keyword evidence="1 3" id="KW-0808">Transferase</keyword>
<accession>A0A0W1A9G4</accession>
<protein>
    <submittedName>
        <fullName evidence="3">Methyltransferase</fullName>
    </submittedName>
</protein>
<evidence type="ECO:0000313" key="4">
    <source>
        <dbReference type="Proteomes" id="UP000054662"/>
    </source>
</evidence>
<gene>
    <name evidence="3" type="ORF">Lwor_1864</name>
</gene>
<evidence type="ECO:0000259" key="2">
    <source>
        <dbReference type="Pfam" id="PF13649"/>
    </source>
</evidence>
<sequence>MSKMNKTKVYEVYDEIINWFDDARNKSLMESEYLHLIVNTIPPKGNILDLGCGTGEPIAQFFIEKGFKVTGIDGSQKMIERCKKRFPSERWIRSDMRNINLHQQFDAILAWHSFFHLDHDSQRNMFKIFSSHIKPGGVLAFTSGDEEGEVWSDNGGHQLYHASLATKEYNRLLESFSFKVLIHKVRDPECGEATIWVAQKM</sequence>
<organism evidence="3 4">
    <name type="scientific">Legionella worsleiensis</name>
    <dbReference type="NCBI Taxonomy" id="45076"/>
    <lineage>
        <taxon>Bacteria</taxon>
        <taxon>Pseudomonadati</taxon>
        <taxon>Pseudomonadota</taxon>
        <taxon>Gammaproteobacteria</taxon>
        <taxon>Legionellales</taxon>
        <taxon>Legionellaceae</taxon>
        <taxon>Legionella</taxon>
    </lineage>
</organism>
<dbReference type="Pfam" id="PF13649">
    <property type="entry name" value="Methyltransf_25"/>
    <property type="match status" value="1"/>
</dbReference>
<dbReference type="AlphaFoldDB" id="A0A0W1A9G4"/>
<dbReference type="CDD" id="cd02440">
    <property type="entry name" value="AdoMet_MTases"/>
    <property type="match status" value="1"/>
</dbReference>
<dbReference type="SUPFAM" id="SSF53335">
    <property type="entry name" value="S-adenosyl-L-methionine-dependent methyltransferases"/>
    <property type="match status" value="1"/>
</dbReference>
<dbReference type="RefSeq" id="WP_058493644.1">
    <property type="nucleotide sequence ID" value="NZ_CBCRUR010000015.1"/>
</dbReference>
<feature type="domain" description="Methyltransferase" evidence="2">
    <location>
        <begin position="47"/>
        <end position="137"/>
    </location>
</feature>
<proteinExistence type="predicted"/>
<dbReference type="Gene3D" id="3.40.50.150">
    <property type="entry name" value="Vaccinia Virus protein VP39"/>
    <property type="match status" value="1"/>
</dbReference>
<keyword evidence="3" id="KW-0489">Methyltransferase</keyword>
<comment type="caution">
    <text evidence="3">The sequence shown here is derived from an EMBL/GenBank/DDBJ whole genome shotgun (WGS) entry which is preliminary data.</text>
</comment>
<name>A0A0W1A9G4_9GAMM</name>